<dbReference type="KEGG" id="geh:HYN69_12200"/>
<gene>
    <name evidence="5" type="ORF">HYN69_12200</name>
</gene>
<keyword evidence="2" id="KW-0328">Glycosyltransferase</keyword>
<dbReference type="PANTHER" id="PTHR43685:SF5">
    <property type="entry name" value="GLYCOSYLTRANSFERASE EPSE-RELATED"/>
    <property type="match status" value="1"/>
</dbReference>
<dbReference type="EMBL" id="CP028918">
    <property type="protein sequence ID" value="AWB49163.1"/>
    <property type="molecule type" value="Genomic_DNA"/>
</dbReference>
<sequence>MMEYSVVIPAWNAASTLLQTIASARAQTVPPRRIVVVDDGSTDATAEVAAGAGAVLIRQANAGPGSACMAGIAATDTPLVALLDADDLWFPDKMERQIAVLLARPEVEIVSGAVRTFASDDPLHRPMVQSGMLRPTLVIRRGVFDRIGPIEDMPGLRGDMLDWLARFRHAGLCAEELPDVVALRRVHRGSLSFGRDALRDRGYIEVARRALMRRRAMAEGGGGT</sequence>
<dbReference type="CDD" id="cd00761">
    <property type="entry name" value="Glyco_tranf_GTA_type"/>
    <property type="match status" value="1"/>
</dbReference>
<dbReference type="OrthoDB" id="5291101at2"/>
<evidence type="ECO:0000313" key="6">
    <source>
        <dbReference type="Proteomes" id="UP000244496"/>
    </source>
</evidence>
<keyword evidence="3 5" id="KW-0808">Transferase</keyword>
<evidence type="ECO:0000256" key="3">
    <source>
        <dbReference type="ARBA" id="ARBA00022679"/>
    </source>
</evidence>
<feature type="domain" description="Glycosyltransferase 2-like" evidence="4">
    <location>
        <begin position="5"/>
        <end position="116"/>
    </location>
</feature>
<proteinExistence type="inferred from homology"/>
<dbReference type="AlphaFoldDB" id="A0A2S0UMY6"/>
<reference evidence="5 6" key="1">
    <citation type="submission" date="2018-04" db="EMBL/GenBank/DDBJ databases">
        <title>Genome sequencing of Gemmobacter.</title>
        <authorList>
            <person name="Yi H."/>
            <person name="Baek M.-G."/>
        </authorList>
    </citation>
    <scope>NUCLEOTIDE SEQUENCE [LARGE SCALE GENOMIC DNA]</scope>
    <source>
        <strain evidence="5 6">HYN0069</strain>
    </source>
</reference>
<dbReference type="Gene3D" id="3.90.550.10">
    <property type="entry name" value="Spore Coat Polysaccharide Biosynthesis Protein SpsA, Chain A"/>
    <property type="match status" value="1"/>
</dbReference>
<dbReference type="InterPro" id="IPR029044">
    <property type="entry name" value="Nucleotide-diphossugar_trans"/>
</dbReference>
<dbReference type="Pfam" id="PF00535">
    <property type="entry name" value="Glycos_transf_2"/>
    <property type="match status" value="1"/>
</dbReference>
<dbReference type="SUPFAM" id="SSF53448">
    <property type="entry name" value="Nucleotide-diphospho-sugar transferases"/>
    <property type="match status" value="1"/>
</dbReference>
<keyword evidence="6" id="KW-1185">Reference proteome</keyword>
<protein>
    <submittedName>
        <fullName evidence="5">Glycosyltransferase family 2 protein</fullName>
    </submittedName>
</protein>
<dbReference type="Proteomes" id="UP000244496">
    <property type="component" value="Chromosome"/>
</dbReference>
<name>A0A2S0UMY6_9RHOB</name>
<dbReference type="InterPro" id="IPR050834">
    <property type="entry name" value="Glycosyltransf_2"/>
</dbReference>
<evidence type="ECO:0000313" key="5">
    <source>
        <dbReference type="EMBL" id="AWB49163.1"/>
    </source>
</evidence>
<evidence type="ECO:0000256" key="1">
    <source>
        <dbReference type="ARBA" id="ARBA00006739"/>
    </source>
</evidence>
<dbReference type="InterPro" id="IPR001173">
    <property type="entry name" value="Glyco_trans_2-like"/>
</dbReference>
<dbReference type="PANTHER" id="PTHR43685">
    <property type="entry name" value="GLYCOSYLTRANSFERASE"/>
    <property type="match status" value="1"/>
</dbReference>
<evidence type="ECO:0000259" key="4">
    <source>
        <dbReference type="Pfam" id="PF00535"/>
    </source>
</evidence>
<accession>A0A2S0UMY6</accession>
<comment type="similarity">
    <text evidence="1">Belongs to the glycosyltransferase 2 family.</text>
</comment>
<organism evidence="5 6">
    <name type="scientific">Paragemmobacter aquarius</name>
    <dbReference type="NCBI Taxonomy" id="2169400"/>
    <lineage>
        <taxon>Bacteria</taxon>
        <taxon>Pseudomonadati</taxon>
        <taxon>Pseudomonadota</taxon>
        <taxon>Alphaproteobacteria</taxon>
        <taxon>Rhodobacterales</taxon>
        <taxon>Paracoccaceae</taxon>
        <taxon>Paragemmobacter</taxon>
    </lineage>
</organism>
<evidence type="ECO:0000256" key="2">
    <source>
        <dbReference type="ARBA" id="ARBA00022676"/>
    </source>
</evidence>
<dbReference type="GO" id="GO:0016757">
    <property type="term" value="F:glycosyltransferase activity"/>
    <property type="evidence" value="ECO:0007669"/>
    <property type="project" value="UniProtKB-KW"/>
</dbReference>